<dbReference type="OrthoDB" id="2635758at2"/>
<reference evidence="3 5" key="2">
    <citation type="submission" date="2019-11" db="EMBL/GenBank/DDBJ databases">
        <title>Draft genome sequences of five Paenibacillus species of dairy origin.</title>
        <authorList>
            <person name="Olajide A.M."/>
            <person name="Chen S."/>
            <person name="Lapointe G."/>
        </authorList>
    </citation>
    <scope>NUCLEOTIDE SEQUENCE [LARGE SCALE GENOMIC DNA]</scope>
    <source>
        <strain evidence="3 5">3CT49</strain>
    </source>
</reference>
<dbReference type="EMBL" id="JMQA01000018">
    <property type="protein sequence ID" value="KFN10480.1"/>
    <property type="molecule type" value="Genomic_DNA"/>
</dbReference>
<proteinExistence type="predicted"/>
<keyword evidence="4" id="KW-1185">Reference proteome</keyword>
<evidence type="ECO:0000313" key="2">
    <source>
        <dbReference type="EMBL" id="KFN10480.1"/>
    </source>
</evidence>
<dbReference type="Proteomes" id="UP000442469">
    <property type="component" value="Unassembled WGS sequence"/>
</dbReference>
<feature type="chain" id="PRO_5038207316" evidence="1">
    <location>
        <begin position="20"/>
        <end position="233"/>
    </location>
</feature>
<keyword evidence="1" id="KW-0732">Signal</keyword>
<accession>A0A090ZJN3</accession>
<name>A0A090ZJN3_PAEMA</name>
<evidence type="ECO:0000313" key="4">
    <source>
        <dbReference type="Proteomes" id="UP000029278"/>
    </source>
</evidence>
<sequence length="233" mass="25929">MLKKWRLFLMIGILMAVSAGWNNGVSYAAAEYAWDKYKGTEVRTYRLTAVPGRAGSMDQKTFFAAIGETPNVYGGYTGYRTGKTTGVATVSVTEGVYKYTVVDFIRDVEPEIVEYVNPRGGIPHRWNGTDDIRIFMRGSEAAALAELFYEGTPSEGRYQFNADDVYLVTFWSSTVRPISGMSAEALIEEGEPAFINREFAGQVTSEDPAAYPQDGISNGYYYVYKGSQTLNYQ</sequence>
<dbReference type="HOGENOM" id="CLU_1184118_0_0_9"/>
<dbReference type="GeneID" id="77011608"/>
<evidence type="ECO:0000313" key="5">
    <source>
        <dbReference type="Proteomes" id="UP000442469"/>
    </source>
</evidence>
<evidence type="ECO:0000256" key="1">
    <source>
        <dbReference type="SAM" id="SignalP"/>
    </source>
</evidence>
<dbReference type="EMBL" id="WNZZ01000003">
    <property type="protein sequence ID" value="MUG21884.1"/>
    <property type="molecule type" value="Genomic_DNA"/>
</dbReference>
<protein>
    <submittedName>
        <fullName evidence="2">Uncharacterized protein</fullName>
    </submittedName>
</protein>
<dbReference type="RefSeq" id="WP_036619907.1">
    <property type="nucleotide sequence ID" value="NZ_BGML01000011.1"/>
</dbReference>
<evidence type="ECO:0000313" key="3">
    <source>
        <dbReference type="EMBL" id="MUG21884.1"/>
    </source>
</evidence>
<dbReference type="AlphaFoldDB" id="A0A090ZJN3"/>
<dbReference type="PATRIC" id="fig|44252.3.peg.1306"/>
<gene>
    <name evidence="2" type="ORF">DJ90_851</name>
    <name evidence="3" type="ORF">GNQ08_05495</name>
</gene>
<reference evidence="2 4" key="1">
    <citation type="submission" date="2014-04" db="EMBL/GenBank/DDBJ databases">
        <authorList>
            <person name="Bishop-Lilly K.A."/>
            <person name="Broomall S.M."/>
            <person name="Chain P.S."/>
            <person name="Chertkov O."/>
            <person name="Coyne S.R."/>
            <person name="Daligault H.E."/>
            <person name="Davenport K.W."/>
            <person name="Erkkila T."/>
            <person name="Frey K.G."/>
            <person name="Gibbons H.S."/>
            <person name="Gu W."/>
            <person name="Jaissle J."/>
            <person name="Johnson S.L."/>
            <person name="Koroleva G.I."/>
            <person name="Ladner J.T."/>
            <person name="Lo C.-C."/>
            <person name="Minogue T.D."/>
            <person name="Munk C."/>
            <person name="Palacios G.F."/>
            <person name="Redden C.L."/>
            <person name="Rosenzweig C.N."/>
            <person name="Scholz M.B."/>
            <person name="Teshima H."/>
            <person name="Xu Y."/>
        </authorList>
    </citation>
    <scope>NUCLEOTIDE SEQUENCE [LARGE SCALE GENOMIC DNA]</scope>
    <source>
        <strain evidence="2 4">8244</strain>
    </source>
</reference>
<feature type="signal peptide" evidence="1">
    <location>
        <begin position="1"/>
        <end position="19"/>
    </location>
</feature>
<dbReference type="Proteomes" id="UP000029278">
    <property type="component" value="Unassembled WGS sequence"/>
</dbReference>
<organism evidence="2 4">
    <name type="scientific">Paenibacillus macerans</name>
    <name type="common">Bacillus macerans</name>
    <dbReference type="NCBI Taxonomy" id="44252"/>
    <lineage>
        <taxon>Bacteria</taxon>
        <taxon>Bacillati</taxon>
        <taxon>Bacillota</taxon>
        <taxon>Bacilli</taxon>
        <taxon>Bacillales</taxon>
        <taxon>Paenibacillaceae</taxon>
        <taxon>Paenibacillus</taxon>
    </lineage>
</organism>
<comment type="caution">
    <text evidence="2">The sequence shown here is derived from an EMBL/GenBank/DDBJ whole genome shotgun (WGS) entry which is preliminary data.</text>
</comment>